<proteinExistence type="predicted"/>
<evidence type="ECO:0000256" key="1">
    <source>
        <dbReference type="ARBA" id="ARBA00022737"/>
    </source>
</evidence>
<dbReference type="RefSeq" id="WP_301189012.1">
    <property type="nucleotide sequence ID" value="NZ_JAPDPJ010000003.1"/>
</dbReference>
<evidence type="ECO:0000313" key="4">
    <source>
        <dbReference type="EMBL" id="MCW3785440.1"/>
    </source>
</evidence>
<dbReference type="SMART" id="SM00028">
    <property type="entry name" value="TPR"/>
    <property type="match status" value="8"/>
</dbReference>
<dbReference type="SUPFAM" id="SSF48452">
    <property type="entry name" value="TPR-like"/>
    <property type="match status" value="2"/>
</dbReference>
<dbReference type="PANTHER" id="PTHR44943:SF8">
    <property type="entry name" value="TPR REPEAT-CONTAINING PROTEIN MJ0263"/>
    <property type="match status" value="1"/>
</dbReference>
<evidence type="ECO:0000256" key="2">
    <source>
        <dbReference type="ARBA" id="ARBA00022803"/>
    </source>
</evidence>
<keyword evidence="5" id="KW-1185">Reference proteome</keyword>
<evidence type="ECO:0000313" key="5">
    <source>
        <dbReference type="Proteomes" id="UP001209229"/>
    </source>
</evidence>
<feature type="repeat" description="TPR" evidence="3">
    <location>
        <begin position="205"/>
        <end position="238"/>
    </location>
</feature>
<keyword evidence="1" id="KW-0677">Repeat</keyword>
<evidence type="ECO:0000256" key="3">
    <source>
        <dbReference type="PROSITE-ProRule" id="PRU00339"/>
    </source>
</evidence>
<dbReference type="PROSITE" id="PS50293">
    <property type="entry name" value="TPR_REGION"/>
    <property type="match status" value="1"/>
</dbReference>
<dbReference type="InterPro" id="IPR051685">
    <property type="entry name" value="Ycf3/AcsC/BcsC/TPR_MFPF"/>
</dbReference>
<feature type="repeat" description="TPR" evidence="3">
    <location>
        <begin position="171"/>
        <end position="204"/>
    </location>
</feature>
<dbReference type="PROSITE" id="PS50005">
    <property type="entry name" value="TPR"/>
    <property type="match status" value="4"/>
</dbReference>
<dbReference type="Pfam" id="PF13432">
    <property type="entry name" value="TPR_16"/>
    <property type="match status" value="1"/>
</dbReference>
<accession>A0AAE3M2B3</accession>
<dbReference type="InterPro" id="IPR011990">
    <property type="entry name" value="TPR-like_helical_dom_sf"/>
</dbReference>
<feature type="repeat" description="TPR" evidence="3">
    <location>
        <begin position="307"/>
        <end position="340"/>
    </location>
</feature>
<dbReference type="EMBL" id="JAPDPJ010000003">
    <property type="protein sequence ID" value="MCW3785440.1"/>
    <property type="molecule type" value="Genomic_DNA"/>
</dbReference>
<keyword evidence="2 3" id="KW-0802">TPR repeat</keyword>
<dbReference type="Proteomes" id="UP001209229">
    <property type="component" value="Unassembled WGS sequence"/>
</dbReference>
<dbReference type="InterPro" id="IPR019734">
    <property type="entry name" value="TPR_rpt"/>
</dbReference>
<gene>
    <name evidence="4" type="ORF">OM075_03120</name>
</gene>
<dbReference type="PANTHER" id="PTHR44943">
    <property type="entry name" value="CELLULOSE SYNTHASE OPERON PROTEIN C"/>
    <property type="match status" value="1"/>
</dbReference>
<protein>
    <submittedName>
        <fullName evidence="4">Tetratricopeptide repeat protein</fullName>
    </submittedName>
</protein>
<name>A0AAE3M2B3_9BACT</name>
<sequence length="467" mass="54448">MQEYSHADQEGTRETVDRFEELVQLNQESYFDVFQIESIFDYYHQKSMLDKAELAIEMGLKQHPDSTCLKLKLSTLYLELDKDDEAIEILEYLKQVESNNPEVFLNLGIIQTRFGEKPKALKNFQIALKHCTKEDLADYVFEISFNLNQEGYYVEAKNLIKYYKQKFSKNENILFELAYAYDKLNDIDHGIDIYNKLLDLNPYLENAWYNLGILYNKQENYTDAIEAYNITIAIAPNLSEAYFNKANSLAQTGDYIEAINAYAEYLSHSHPNSISYFYMGDCWENLGNYNLATQFYKAAVDLDPEHIESLRSLGRTSYRVQDYETSIYAFDKAVSIDPKSAELWRALGKSYKKVKKPAEAKRCLKRALINQHQDTKNWIEMYQFLEENESDFNAIPFLELLLSKDQSNGALHYLAAIIYNKFNKQKESLNHLIIARQLLPEDLELVLNKYPALVSMPEIAEYINSQL</sequence>
<dbReference type="AlphaFoldDB" id="A0AAE3M2B3"/>
<feature type="repeat" description="TPR" evidence="3">
    <location>
        <begin position="273"/>
        <end position="306"/>
    </location>
</feature>
<organism evidence="4 5">
    <name type="scientific">Plebeiibacterium sediminum</name>
    <dbReference type="NCBI Taxonomy" id="2992112"/>
    <lineage>
        <taxon>Bacteria</taxon>
        <taxon>Pseudomonadati</taxon>
        <taxon>Bacteroidota</taxon>
        <taxon>Bacteroidia</taxon>
        <taxon>Marinilabiliales</taxon>
        <taxon>Marinilabiliaceae</taxon>
        <taxon>Plebeiibacterium</taxon>
    </lineage>
</organism>
<dbReference type="Pfam" id="PF00515">
    <property type="entry name" value="TPR_1"/>
    <property type="match status" value="1"/>
</dbReference>
<comment type="caution">
    <text evidence="4">The sequence shown here is derived from an EMBL/GenBank/DDBJ whole genome shotgun (WGS) entry which is preliminary data.</text>
</comment>
<reference evidence="4" key="1">
    <citation type="submission" date="2022-10" db="EMBL/GenBank/DDBJ databases">
        <authorList>
            <person name="Yu W.X."/>
        </authorList>
    </citation>
    <scope>NUCLEOTIDE SEQUENCE</scope>
    <source>
        <strain evidence="4">AAT</strain>
    </source>
</reference>
<dbReference type="Gene3D" id="1.25.40.10">
    <property type="entry name" value="Tetratricopeptide repeat domain"/>
    <property type="match status" value="4"/>
</dbReference>
<dbReference type="Pfam" id="PF13181">
    <property type="entry name" value="TPR_8"/>
    <property type="match status" value="1"/>
</dbReference>
<dbReference type="Pfam" id="PF13429">
    <property type="entry name" value="TPR_15"/>
    <property type="match status" value="1"/>
</dbReference>